<protein>
    <submittedName>
        <fullName evidence="5">Periplasmic binding protein</fullName>
    </submittedName>
</protein>
<evidence type="ECO:0000256" key="3">
    <source>
        <dbReference type="SAM" id="SignalP"/>
    </source>
</evidence>
<feature type="signal peptide" evidence="3">
    <location>
        <begin position="1"/>
        <end position="22"/>
    </location>
</feature>
<dbReference type="PANTHER" id="PTHR30535:SF34">
    <property type="entry name" value="MOLYBDATE-BINDING PROTEIN MOLA"/>
    <property type="match status" value="1"/>
</dbReference>
<evidence type="ECO:0000256" key="1">
    <source>
        <dbReference type="ARBA" id="ARBA00008814"/>
    </source>
</evidence>
<accession>D9QVP8</accession>
<evidence type="ECO:0000256" key="2">
    <source>
        <dbReference type="ARBA" id="ARBA00022729"/>
    </source>
</evidence>
<sequence>MKLRQILIGLLLAAVFLAGCTAGVKTTYAEDYFAKVTDDLGREVIIKEKPQRIISLAPSHTETLFALEAGNRVVGVTEYADYPKVVNEIDKVGTIKEPNVEKIIQLQPDLVLAAGITPKEVITRLNELGIDVVGLNPTDVSEIIDSISLIDKATGQVEEAEIITTEMRNRVEEITETVAKNVDEAQRPKVFYEIWKKPLYTAGPETFIDDLIHLAGGINIAHQAEGMWPQYSFEVLLAENPEVYLASSHSWKHQVSKESILQREKFQEIKAIQNERVYIIDQDIVNRASPRIITALEKVAKAVHPELFN</sequence>
<comment type="similarity">
    <text evidence="1">Belongs to the bacterial solute-binding protein 8 family.</text>
</comment>
<dbReference type="EMBL" id="CP002105">
    <property type="protein sequence ID" value="ADL12307.1"/>
    <property type="molecule type" value="Genomic_DNA"/>
</dbReference>
<dbReference type="Pfam" id="PF01497">
    <property type="entry name" value="Peripla_BP_2"/>
    <property type="match status" value="1"/>
</dbReference>
<proteinExistence type="inferred from homology"/>
<feature type="domain" description="Fe/B12 periplasmic-binding" evidence="4">
    <location>
        <begin position="52"/>
        <end position="307"/>
    </location>
</feature>
<dbReference type="HOGENOM" id="CLU_038034_2_8_9"/>
<dbReference type="InterPro" id="IPR002491">
    <property type="entry name" value="ABC_transptr_periplasmic_BD"/>
</dbReference>
<dbReference type="Proteomes" id="UP000001661">
    <property type="component" value="Chromosome"/>
</dbReference>
<keyword evidence="2 3" id="KW-0732">Signal</keyword>
<dbReference type="PROSITE" id="PS51257">
    <property type="entry name" value="PROKAR_LIPOPROTEIN"/>
    <property type="match status" value="1"/>
</dbReference>
<evidence type="ECO:0000313" key="6">
    <source>
        <dbReference type="Proteomes" id="UP000001661"/>
    </source>
</evidence>
<name>D9QVP8_ACEAZ</name>
<feature type="chain" id="PRO_5039184785" evidence="3">
    <location>
        <begin position="23"/>
        <end position="309"/>
    </location>
</feature>
<dbReference type="GO" id="GO:0071281">
    <property type="term" value="P:cellular response to iron ion"/>
    <property type="evidence" value="ECO:0007669"/>
    <property type="project" value="TreeGrafter"/>
</dbReference>
<dbReference type="CDD" id="cd01143">
    <property type="entry name" value="YvrC"/>
    <property type="match status" value="1"/>
</dbReference>
<evidence type="ECO:0000313" key="5">
    <source>
        <dbReference type="EMBL" id="ADL12307.1"/>
    </source>
</evidence>
<dbReference type="PROSITE" id="PS50983">
    <property type="entry name" value="FE_B12_PBP"/>
    <property type="match status" value="1"/>
</dbReference>
<gene>
    <name evidence="5" type="ordered locus">Acear_0768</name>
</gene>
<dbReference type="RefSeq" id="WP_013277753.1">
    <property type="nucleotide sequence ID" value="NC_014378.1"/>
</dbReference>
<organism evidence="5 6">
    <name type="scientific">Acetohalobium arabaticum (strain ATCC 49924 / DSM 5501 / Z-7288)</name>
    <dbReference type="NCBI Taxonomy" id="574087"/>
    <lineage>
        <taxon>Bacteria</taxon>
        <taxon>Bacillati</taxon>
        <taxon>Bacillota</taxon>
        <taxon>Clostridia</taxon>
        <taxon>Halanaerobiales</taxon>
        <taxon>Halobacteroidaceae</taxon>
        <taxon>Acetohalobium</taxon>
    </lineage>
</organism>
<dbReference type="InterPro" id="IPR054828">
    <property type="entry name" value="Vit_B12_bind_prot"/>
</dbReference>
<dbReference type="SUPFAM" id="SSF53807">
    <property type="entry name" value="Helical backbone' metal receptor"/>
    <property type="match status" value="1"/>
</dbReference>
<dbReference type="STRING" id="574087.Acear_0768"/>
<dbReference type="NCBIfam" id="NF038402">
    <property type="entry name" value="TroA_like"/>
    <property type="match status" value="1"/>
</dbReference>
<dbReference type="AlphaFoldDB" id="D9QVP8"/>
<dbReference type="Gene3D" id="3.40.50.1980">
    <property type="entry name" value="Nitrogenase molybdenum iron protein domain"/>
    <property type="match status" value="2"/>
</dbReference>
<dbReference type="OrthoDB" id="9816357at2"/>
<dbReference type="InterPro" id="IPR050902">
    <property type="entry name" value="ABC_Transporter_SBP"/>
</dbReference>
<dbReference type="KEGG" id="aar:Acear_0768"/>
<dbReference type="eggNOG" id="COG0614">
    <property type="taxonomic scope" value="Bacteria"/>
</dbReference>
<reference evidence="5 6" key="1">
    <citation type="journal article" date="2010" name="Stand. Genomic Sci.">
        <title>Complete genome sequence of Acetohalobium arabaticum type strain (Z-7288).</title>
        <authorList>
            <person name="Sikorski J."/>
            <person name="Lapidus A."/>
            <person name="Chertkov O."/>
            <person name="Lucas S."/>
            <person name="Copeland A."/>
            <person name="Glavina Del Rio T."/>
            <person name="Nolan M."/>
            <person name="Tice H."/>
            <person name="Cheng J.F."/>
            <person name="Han C."/>
            <person name="Brambilla E."/>
            <person name="Pitluck S."/>
            <person name="Liolios K."/>
            <person name="Ivanova N."/>
            <person name="Mavromatis K."/>
            <person name="Mikhailova N."/>
            <person name="Pati A."/>
            <person name="Bruce D."/>
            <person name="Detter C."/>
            <person name="Tapia R."/>
            <person name="Goodwin L."/>
            <person name="Chen A."/>
            <person name="Palaniappan K."/>
            <person name="Land M."/>
            <person name="Hauser L."/>
            <person name="Chang Y.J."/>
            <person name="Jeffries C.D."/>
            <person name="Rohde M."/>
            <person name="Goker M."/>
            <person name="Spring S."/>
            <person name="Woyke T."/>
            <person name="Bristow J."/>
            <person name="Eisen J.A."/>
            <person name="Markowitz V."/>
            <person name="Hugenholtz P."/>
            <person name="Kyrpides N.C."/>
            <person name="Klenk H.P."/>
        </authorList>
    </citation>
    <scope>NUCLEOTIDE SEQUENCE [LARGE SCALE GENOMIC DNA]</scope>
    <source>
        <strain evidence="6">ATCC 49924 / DSM 5501 / Z-7288</strain>
    </source>
</reference>
<dbReference type="PANTHER" id="PTHR30535">
    <property type="entry name" value="VITAMIN B12-BINDING PROTEIN"/>
    <property type="match status" value="1"/>
</dbReference>
<keyword evidence="6" id="KW-1185">Reference proteome</keyword>
<evidence type="ECO:0000259" key="4">
    <source>
        <dbReference type="PROSITE" id="PS50983"/>
    </source>
</evidence>